<dbReference type="EMBL" id="HBEM01023700">
    <property type="protein sequence ID" value="CAD8457171.1"/>
    <property type="molecule type" value="Transcribed_RNA"/>
</dbReference>
<accession>A0A7S0H3I2</accession>
<organism evidence="1">
    <name type="scientific">Amorphochlora amoebiformis</name>
    <dbReference type="NCBI Taxonomy" id="1561963"/>
    <lineage>
        <taxon>Eukaryota</taxon>
        <taxon>Sar</taxon>
        <taxon>Rhizaria</taxon>
        <taxon>Cercozoa</taxon>
        <taxon>Chlorarachniophyceae</taxon>
        <taxon>Amorphochlora</taxon>
    </lineage>
</organism>
<evidence type="ECO:0000313" key="1">
    <source>
        <dbReference type="EMBL" id="CAD8457171.1"/>
    </source>
</evidence>
<reference evidence="1" key="1">
    <citation type="submission" date="2021-01" db="EMBL/GenBank/DDBJ databases">
        <authorList>
            <person name="Corre E."/>
            <person name="Pelletier E."/>
            <person name="Niang G."/>
            <person name="Scheremetjew M."/>
            <person name="Finn R."/>
            <person name="Kale V."/>
            <person name="Holt S."/>
            <person name="Cochrane G."/>
            <person name="Meng A."/>
            <person name="Brown T."/>
            <person name="Cohen L."/>
        </authorList>
    </citation>
    <scope>NUCLEOTIDE SEQUENCE</scope>
    <source>
        <strain evidence="1">CCMP2058</strain>
    </source>
</reference>
<dbReference type="AlphaFoldDB" id="A0A7S0H3I2"/>
<sequence>MEDAAFGSEAIKRKVRLKHIDALFKLLRDFTVADVFENVHAKYKDSLDNKDSSLLKKAAGKLDLDTLLPLMQDLIIQNLAEGVMAERQPICDFIGWLEHEDSFLNDLDWFDHFPKTLLMKNICDCYKILEDCQSS</sequence>
<dbReference type="SUPFAM" id="SSF56815">
    <property type="entry name" value="Sec1/munc18-like (SM) proteins"/>
    <property type="match status" value="1"/>
</dbReference>
<protein>
    <submittedName>
        <fullName evidence="1">Uncharacterized protein</fullName>
    </submittedName>
</protein>
<dbReference type="InterPro" id="IPR036045">
    <property type="entry name" value="Sec1-like_sf"/>
</dbReference>
<gene>
    <name evidence="1" type="ORF">LAMO00422_LOCUS16118</name>
</gene>
<proteinExistence type="predicted"/>
<name>A0A7S0H3I2_9EUKA</name>